<keyword evidence="5 8" id="KW-0547">Nucleotide-binding</keyword>
<keyword evidence="7 8" id="KW-0460">Magnesium</keyword>
<feature type="binding site" evidence="8">
    <location>
        <position position="124"/>
    </location>
    <ligand>
        <name>ATP</name>
        <dbReference type="ChEBI" id="CHEBI:30616"/>
    </ligand>
</feature>
<evidence type="ECO:0000256" key="2">
    <source>
        <dbReference type="ARBA" id="ARBA00022679"/>
    </source>
</evidence>
<feature type="binding site" evidence="8">
    <location>
        <position position="137"/>
    </location>
    <ligand>
        <name>ATP</name>
        <dbReference type="ChEBI" id="CHEBI:30616"/>
    </ligand>
</feature>
<comment type="cofactor">
    <cofactor evidence="8">
        <name>Mg(2+)</name>
        <dbReference type="ChEBI" id="CHEBI:18420"/>
    </cofactor>
    <cofactor evidence="8">
        <name>Mn(2+)</name>
        <dbReference type="ChEBI" id="CHEBI:29035"/>
    </cofactor>
</comment>
<dbReference type="RefSeq" id="WP_122227148.1">
    <property type="nucleotide sequence ID" value="NZ_RDQO01000001.1"/>
</dbReference>
<sequence length="501" mass="54899">MPDLPTHAPPLAAPVPHWRGDGYQRLGAPFVTQTAPQPLQQPFWVGLHASLVRQLGWQDWLPASPGEDLLQAFAGNAVLPGSAPVATVYSGHQFGVWAGQLGDGRALLLGELDSTLGPQELQLKGAGRTRYSRMGDGRAVLRSSIREYLCSAAMDALGIPTTRALTLVGSTTPVLREREETAAVVARIAPSLLRFGHFEHFSANRRMTELRQLADFLIARHFPELLEADDGGKPYEALLREVSRRTAALIAQWQAVGFVHGVMNTDNMSMLGLTLDYGPFQFLDRFEPARITNHSDQQGRYVLSRQPAIGYWNLLCLAQALLPLIGSEDAAVAAIDGYRDAFPAQFNARMAAKLGALPGTAEDAVNPVLTPLLQAMARERCDHTIFWRRLAHAAIGGDFAPVQDLFADRPGIDAWMDDYRRWLDVHGDAASIAGMLRASPHIVLRNHLAEKAIADAENGDFDELVRLMDALSSPYDERPEHAAYADFPPDWADQIHVSCSS</sequence>
<evidence type="ECO:0000256" key="5">
    <source>
        <dbReference type="ARBA" id="ARBA00022741"/>
    </source>
</evidence>
<keyword evidence="6 8" id="KW-0067">ATP-binding</keyword>
<comment type="catalytic activity">
    <reaction evidence="8">
        <text>L-threonyl-[protein] + ATP = 3-O-(5'-adenylyl)-L-threonyl-[protein] + diphosphate</text>
        <dbReference type="Rhea" id="RHEA:54292"/>
        <dbReference type="Rhea" id="RHEA-COMP:11060"/>
        <dbReference type="Rhea" id="RHEA-COMP:13847"/>
        <dbReference type="ChEBI" id="CHEBI:30013"/>
        <dbReference type="ChEBI" id="CHEBI:30616"/>
        <dbReference type="ChEBI" id="CHEBI:33019"/>
        <dbReference type="ChEBI" id="CHEBI:138113"/>
        <dbReference type="EC" id="2.7.7.108"/>
    </reaction>
</comment>
<keyword evidence="4 8" id="KW-0479">Metal-binding</keyword>
<dbReference type="OrthoDB" id="9776281at2"/>
<feature type="binding site" evidence="8">
    <location>
        <position position="276"/>
    </location>
    <ligand>
        <name>ATP</name>
        <dbReference type="ChEBI" id="CHEBI:30616"/>
    </ligand>
</feature>
<evidence type="ECO:0000256" key="8">
    <source>
        <dbReference type="HAMAP-Rule" id="MF_00692"/>
    </source>
</evidence>
<dbReference type="GO" id="GO:0070733">
    <property type="term" value="F:AMPylase activity"/>
    <property type="evidence" value="ECO:0007669"/>
    <property type="project" value="UniProtKB-EC"/>
</dbReference>
<dbReference type="EC" id="2.7.7.-" evidence="8"/>
<accession>A0A3M6R0T7</accession>
<evidence type="ECO:0000313" key="10">
    <source>
        <dbReference type="Proteomes" id="UP000278006"/>
    </source>
</evidence>
<evidence type="ECO:0000256" key="4">
    <source>
        <dbReference type="ARBA" id="ARBA00022723"/>
    </source>
</evidence>
<dbReference type="HAMAP" id="MF_00692">
    <property type="entry name" value="SelO"/>
    <property type="match status" value="1"/>
</dbReference>
<comment type="function">
    <text evidence="8">Nucleotidyltransferase involved in the post-translational modification of proteins. It can catalyze the addition of adenosine monophosphate (AMP) or uridine monophosphate (UMP) to a protein, resulting in modifications known as AMPylation and UMPylation.</text>
</comment>
<feature type="binding site" evidence="8">
    <location>
        <position position="104"/>
    </location>
    <ligand>
        <name>ATP</name>
        <dbReference type="ChEBI" id="CHEBI:30616"/>
    </ligand>
</feature>
<feature type="active site" description="Proton acceptor" evidence="8">
    <location>
        <position position="266"/>
    </location>
</feature>
<evidence type="ECO:0000256" key="1">
    <source>
        <dbReference type="ARBA" id="ARBA00009747"/>
    </source>
</evidence>
<dbReference type="GO" id="GO:0030145">
    <property type="term" value="F:manganese ion binding"/>
    <property type="evidence" value="ECO:0007669"/>
    <property type="project" value="UniProtKB-UniRule"/>
</dbReference>
<dbReference type="EC" id="2.7.7.108" evidence="8"/>
<protein>
    <recommendedName>
        <fullName evidence="8">Protein nucleotidyltransferase YdiU</fullName>
        <ecNumber evidence="8">2.7.7.-</ecNumber>
    </recommendedName>
    <alternativeName>
        <fullName evidence="8">Protein adenylyltransferase YdiU</fullName>
        <ecNumber evidence="8">2.7.7.108</ecNumber>
    </alternativeName>
    <alternativeName>
        <fullName evidence="8">Protein uridylyltransferase YdiU</fullName>
        <ecNumber evidence="8">2.7.7.-</ecNumber>
    </alternativeName>
</protein>
<keyword evidence="8" id="KW-0464">Manganese</keyword>
<comment type="catalytic activity">
    <reaction evidence="8">
        <text>L-seryl-[protein] + UTP = O-(5'-uridylyl)-L-seryl-[protein] + diphosphate</text>
        <dbReference type="Rhea" id="RHEA:64604"/>
        <dbReference type="Rhea" id="RHEA-COMP:9863"/>
        <dbReference type="Rhea" id="RHEA-COMP:16635"/>
        <dbReference type="ChEBI" id="CHEBI:29999"/>
        <dbReference type="ChEBI" id="CHEBI:33019"/>
        <dbReference type="ChEBI" id="CHEBI:46398"/>
        <dbReference type="ChEBI" id="CHEBI:156051"/>
    </reaction>
</comment>
<comment type="caution">
    <text evidence="9">The sequence shown here is derived from an EMBL/GenBank/DDBJ whole genome shotgun (WGS) entry which is preliminary data.</text>
</comment>
<feature type="binding site" evidence="8">
    <location>
        <position position="105"/>
    </location>
    <ligand>
        <name>ATP</name>
        <dbReference type="ChEBI" id="CHEBI:30616"/>
    </ligand>
</feature>
<dbReference type="Pfam" id="PF02696">
    <property type="entry name" value="SelO"/>
    <property type="match status" value="1"/>
</dbReference>
<evidence type="ECO:0000256" key="7">
    <source>
        <dbReference type="ARBA" id="ARBA00022842"/>
    </source>
</evidence>
<comment type="catalytic activity">
    <reaction evidence="8">
        <text>L-seryl-[protein] + ATP = 3-O-(5'-adenylyl)-L-seryl-[protein] + diphosphate</text>
        <dbReference type="Rhea" id="RHEA:58120"/>
        <dbReference type="Rhea" id="RHEA-COMP:9863"/>
        <dbReference type="Rhea" id="RHEA-COMP:15073"/>
        <dbReference type="ChEBI" id="CHEBI:29999"/>
        <dbReference type="ChEBI" id="CHEBI:30616"/>
        <dbReference type="ChEBI" id="CHEBI:33019"/>
        <dbReference type="ChEBI" id="CHEBI:142516"/>
        <dbReference type="EC" id="2.7.7.108"/>
    </reaction>
</comment>
<feature type="binding site" evidence="8">
    <location>
        <position position="194"/>
    </location>
    <ligand>
        <name>ATP</name>
        <dbReference type="ChEBI" id="CHEBI:30616"/>
    </ligand>
</feature>
<comment type="catalytic activity">
    <reaction evidence="8">
        <text>L-tyrosyl-[protein] + UTP = O-(5'-uridylyl)-L-tyrosyl-[protein] + diphosphate</text>
        <dbReference type="Rhea" id="RHEA:83887"/>
        <dbReference type="Rhea" id="RHEA-COMP:10136"/>
        <dbReference type="Rhea" id="RHEA-COMP:20238"/>
        <dbReference type="ChEBI" id="CHEBI:33019"/>
        <dbReference type="ChEBI" id="CHEBI:46398"/>
        <dbReference type="ChEBI" id="CHEBI:46858"/>
        <dbReference type="ChEBI" id="CHEBI:90602"/>
    </reaction>
</comment>
<organism evidence="9 10">
    <name type="scientific">Corticibacter populi</name>
    <dbReference type="NCBI Taxonomy" id="1550736"/>
    <lineage>
        <taxon>Bacteria</taxon>
        <taxon>Pseudomonadati</taxon>
        <taxon>Pseudomonadota</taxon>
        <taxon>Betaproteobacteria</taxon>
        <taxon>Burkholderiales</taxon>
        <taxon>Comamonadaceae</taxon>
        <taxon>Corticibacter</taxon>
    </lineage>
</organism>
<feature type="binding site" evidence="8">
    <location>
        <position position="267"/>
    </location>
    <ligand>
        <name>Mg(2+)</name>
        <dbReference type="ChEBI" id="CHEBI:18420"/>
    </ligand>
</feature>
<dbReference type="GO" id="GO:0005524">
    <property type="term" value="F:ATP binding"/>
    <property type="evidence" value="ECO:0007669"/>
    <property type="project" value="UniProtKB-UniRule"/>
</dbReference>
<keyword evidence="3 8" id="KW-0548">Nucleotidyltransferase</keyword>
<comment type="catalytic activity">
    <reaction evidence="8">
        <text>L-histidyl-[protein] + UTP = N(tele)-(5'-uridylyl)-L-histidyl-[protein] + diphosphate</text>
        <dbReference type="Rhea" id="RHEA:83891"/>
        <dbReference type="Rhea" id="RHEA-COMP:9745"/>
        <dbReference type="Rhea" id="RHEA-COMP:20239"/>
        <dbReference type="ChEBI" id="CHEBI:29979"/>
        <dbReference type="ChEBI" id="CHEBI:33019"/>
        <dbReference type="ChEBI" id="CHEBI:46398"/>
        <dbReference type="ChEBI" id="CHEBI:233474"/>
    </reaction>
</comment>
<dbReference type="NCBIfam" id="NF000658">
    <property type="entry name" value="PRK00029.1"/>
    <property type="match status" value="1"/>
</dbReference>
<dbReference type="AlphaFoldDB" id="A0A3M6R0T7"/>
<evidence type="ECO:0000256" key="6">
    <source>
        <dbReference type="ARBA" id="ARBA00022840"/>
    </source>
</evidence>
<reference evidence="9 10" key="1">
    <citation type="submission" date="2018-10" db="EMBL/GenBank/DDBJ databases">
        <title>Draft genome of Cortibacter populi DSM10536.</title>
        <authorList>
            <person name="Bernier A.-M."/>
            <person name="Bernard K."/>
        </authorList>
    </citation>
    <scope>NUCLEOTIDE SEQUENCE [LARGE SCALE GENOMIC DNA]</scope>
    <source>
        <strain evidence="9 10">DSM 105136</strain>
    </source>
</reference>
<feature type="binding site" evidence="8">
    <location>
        <position position="102"/>
    </location>
    <ligand>
        <name>ATP</name>
        <dbReference type="ChEBI" id="CHEBI:30616"/>
    </ligand>
</feature>
<gene>
    <name evidence="8" type="primary">ydiU</name>
    <name evidence="8" type="synonym">selO</name>
    <name evidence="9" type="ORF">D8I35_04025</name>
</gene>
<proteinExistence type="inferred from homology"/>
<feature type="binding site" evidence="8">
    <location>
        <position position="276"/>
    </location>
    <ligand>
        <name>Mg(2+)</name>
        <dbReference type="ChEBI" id="CHEBI:18420"/>
    </ligand>
</feature>
<evidence type="ECO:0000313" key="9">
    <source>
        <dbReference type="EMBL" id="RMX08876.1"/>
    </source>
</evidence>
<dbReference type="InterPro" id="IPR003846">
    <property type="entry name" value="SelO"/>
</dbReference>
<keyword evidence="10" id="KW-1185">Reference proteome</keyword>
<dbReference type="PANTHER" id="PTHR32057">
    <property type="entry name" value="PROTEIN ADENYLYLTRANSFERASE SELO, MITOCHONDRIAL"/>
    <property type="match status" value="1"/>
</dbReference>
<name>A0A3M6R0T7_9BURK</name>
<dbReference type="Proteomes" id="UP000278006">
    <property type="component" value="Unassembled WGS sequence"/>
</dbReference>
<dbReference type="EMBL" id="RDQO01000001">
    <property type="protein sequence ID" value="RMX08876.1"/>
    <property type="molecule type" value="Genomic_DNA"/>
</dbReference>
<feature type="binding site" evidence="8">
    <location>
        <position position="187"/>
    </location>
    <ligand>
        <name>ATP</name>
        <dbReference type="ChEBI" id="CHEBI:30616"/>
    </ligand>
</feature>
<feature type="binding site" evidence="8">
    <location>
        <position position="136"/>
    </location>
    <ligand>
        <name>ATP</name>
        <dbReference type="ChEBI" id="CHEBI:30616"/>
    </ligand>
</feature>
<comment type="similarity">
    <text evidence="1 8">Belongs to the SELO family.</text>
</comment>
<dbReference type="GO" id="GO:0000287">
    <property type="term" value="F:magnesium ion binding"/>
    <property type="evidence" value="ECO:0007669"/>
    <property type="project" value="UniProtKB-UniRule"/>
</dbReference>
<dbReference type="PANTHER" id="PTHR32057:SF14">
    <property type="entry name" value="PROTEIN ADENYLYLTRANSFERASE SELO, MITOCHONDRIAL"/>
    <property type="match status" value="1"/>
</dbReference>
<keyword evidence="2 8" id="KW-0808">Transferase</keyword>
<comment type="catalytic activity">
    <reaction evidence="8">
        <text>L-tyrosyl-[protein] + ATP = O-(5'-adenylyl)-L-tyrosyl-[protein] + diphosphate</text>
        <dbReference type="Rhea" id="RHEA:54288"/>
        <dbReference type="Rhea" id="RHEA-COMP:10136"/>
        <dbReference type="Rhea" id="RHEA-COMP:13846"/>
        <dbReference type="ChEBI" id="CHEBI:30616"/>
        <dbReference type="ChEBI" id="CHEBI:33019"/>
        <dbReference type="ChEBI" id="CHEBI:46858"/>
        <dbReference type="ChEBI" id="CHEBI:83624"/>
        <dbReference type="EC" id="2.7.7.108"/>
    </reaction>
</comment>
<evidence type="ECO:0000256" key="3">
    <source>
        <dbReference type="ARBA" id="ARBA00022695"/>
    </source>
</evidence>